<evidence type="ECO:0000256" key="1">
    <source>
        <dbReference type="ARBA" id="ARBA00007129"/>
    </source>
</evidence>
<dbReference type="Gene3D" id="3.20.90.10">
    <property type="entry name" value="Tubby Protein, Chain A"/>
    <property type="match status" value="1"/>
</dbReference>
<comment type="similarity">
    <text evidence="1">Belongs to the TUB family.</text>
</comment>
<evidence type="ECO:0000256" key="2">
    <source>
        <dbReference type="SAM" id="MobiDB-lite"/>
    </source>
</evidence>
<gene>
    <name evidence="4" type="ORF">PPROV_000939800</name>
</gene>
<organism evidence="4 5">
    <name type="scientific">Pycnococcus provasolii</name>
    <dbReference type="NCBI Taxonomy" id="41880"/>
    <lineage>
        <taxon>Eukaryota</taxon>
        <taxon>Viridiplantae</taxon>
        <taxon>Chlorophyta</taxon>
        <taxon>Pseudoscourfieldiophyceae</taxon>
        <taxon>Pseudoscourfieldiales</taxon>
        <taxon>Pycnococcaceae</taxon>
        <taxon>Pycnococcus</taxon>
    </lineage>
</organism>
<sequence length="356" mass="38660">MPVTSLAQRPGTSVDMMQQHTAASGVRRDELLVSSSHGTASRLSPRRTNEECVVDIPDASDAMLCPVPSEFGMVSFDIERIWGGFGTGPWLTEQLGMKLYRAGTDELVLSAKRRGADYLISTFADNPRNANHFAVLRSNVTRTEFRLLGLPRGAEKAHEKGAKGKAAWNGYSNGVPPVELAAITYERNLRGDCPRKLTVVTRGFDEKGRRVHTPTPTSSSDASGLLEALRAGRWQGLNTFATKAPRWNPVQGRYEGSFTDRVKQASVRNFQLVLLPGSTSCIRNLHKSIALSRRQSLRVPKTVPGKPPGTLFRAGPREGPPASGAQRCFPGLQTSTGFCKTTTATALALAWCARAV</sequence>
<dbReference type="PANTHER" id="PTHR16517">
    <property type="entry name" value="TUBBY-RELATED"/>
    <property type="match status" value="1"/>
</dbReference>
<feature type="domain" description="Tubby C-terminal" evidence="3">
    <location>
        <begin position="95"/>
        <end position="274"/>
    </location>
</feature>
<feature type="region of interest" description="Disordered" evidence="2">
    <location>
        <begin position="301"/>
        <end position="324"/>
    </location>
</feature>
<proteinExistence type="inferred from homology"/>
<keyword evidence="5" id="KW-1185">Reference proteome</keyword>
<dbReference type="Proteomes" id="UP000660262">
    <property type="component" value="Unassembled WGS sequence"/>
</dbReference>
<reference evidence="4" key="1">
    <citation type="submission" date="2020-10" db="EMBL/GenBank/DDBJ databases">
        <title>Unveiling of a novel bifunctional photoreceptor, Dualchrome1, isolated from a cosmopolitan green alga.</title>
        <authorList>
            <person name="Suzuki S."/>
            <person name="Kawachi M."/>
        </authorList>
    </citation>
    <scope>NUCLEOTIDE SEQUENCE</scope>
    <source>
        <strain evidence="4">NIES 2893</strain>
    </source>
</reference>
<name>A0A830I0J8_9CHLO</name>
<dbReference type="EMBL" id="BNJQ01000030">
    <property type="protein sequence ID" value="GHP10667.1"/>
    <property type="molecule type" value="Genomic_DNA"/>
</dbReference>
<dbReference type="SUPFAM" id="SSF54518">
    <property type="entry name" value="Tubby C-terminal domain-like"/>
    <property type="match status" value="1"/>
</dbReference>
<feature type="region of interest" description="Disordered" evidence="2">
    <location>
        <begin position="24"/>
        <end position="48"/>
    </location>
</feature>
<feature type="compositionally biased region" description="Polar residues" evidence="2">
    <location>
        <begin position="33"/>
        <end position="42"/>
    </location>
</feature>
<comment type="caution">
    <text evidence="4">The sequence shown here is derived from an EMBL/GenBank/DDBJ whole genome shotgun (WGS) entry which is preliminary data.</text>
</comment>
<dbReference type="InterPro" id="IPR025659">
    <property type="entry name" value="Tubby-like_C"/>
</dbReference>
<dbReference type="PRINTS" id="PR01573">
    <property type="entry name" value="SUPERTUBBY"/>
</dbReference>
<protein>
    <recommendedName>
        <fullName evidence="3">Tubby C-terminal domain-containing protein</fullName>
    </recommendedName>
</protein>
<evidence type="ECO:0000313" key="4">
    <source>
        <dbReference type="EMBL" id="GHP10667.1"/>
    </source>
</evidence>
<evidence type="ECO:0000259" key="3">
    <source>
        <dbReference type="Pfam" id="PF01167"/>
    </source>
</evidence>
<dbReference type="PANTHER" id="PTHR16517:SF7">
    <property type="entry name" value="PROTEIN KING TUBBY"/>
    <property type="match status" value="1"/>
</dbReference>
<dbReference type="InterPro" id="IPR000007">
    <property type="entry name" value="Tubby_C"/>
</dbReference>
<evidence type="ECO:0000313" key="5">
    <source>
        <dbReference type="Proteomes" id="UP000660262"/>
    </source>
</evidence>
<accession>A0A830I0J8</accession>
<dbReference type="AlphaFoldDB" id="A0A830I0J8"/>
<dbReference type="Pfam" id="PF01167">
    <property type="entry name" value="Tub"/>
    <property type="match status" value="1"/>
</dbReference>